<dbReference type="RefSeq" id="WP_234762094.1">
    <property type="nucleotide sequence ID" value="NZ_JAKEIP010000024.1"/>
</dbReference>
<organism evidence="2 3">
    <name type="scientific">Streptomyces muensis</name>
    <dbReference type="NCBI Taxonomy" id="1077944"/>
    <lineage>
        <taxon>Bacteria</taxon>
        <taxon>Bacillati</taxon>
        <taxon>Actinomycetota</taxon>
        <taxon>Actinomycetes</taxon>
        <taxon>Kitasatosporales</taxon>
        <taxon>Streptomycetaceae</taxon>
        <taxon>Streptomyces</taxon>
    </lineage>
</organism>
<feature type="domain" description="DOT1" evidence="1">
    <location>
        <begin position="69"/>
        <end position="133"/>
    </location>
</feature>
<dbReference type="InterPro" id="IPR029063">
    <property type="entry name" value="SAM-dependent_MTases_sf"/>
</dbReference>
<dbReference type="SUPFAM" id="SSF53335">
    <property type="entry name" value="S-adenosyl-L-methionine-dependent methyltransferases"/>
    <property type="match status" value="1"/>
</dbReference>
<keyword evidence="3" id="KW-1185">Reference proteome</keyword>
<reference evidence="2" key="1">
    <citation type="submission" date="2022-01" db="EMBL/GenBank/DDBJ databases">
        <title>Draft Genome Sequences of Seven Type Strains of the Genus Streptomyces.</title>
        <authorList>
            <person name="Aziz S."/>
            <person name="Coretto E."/>
            <person name="Chronakova A."/>
            <person name="Sproer C."/>
            <person name="Huber K."/>
            <person name="Nouioui I."/>
            <person name="Gross H."/>
        </authorList>
    </citation>
    <scope>NUCLEOTIDE SEQUENCE</scope>
    <source>
        <strain evidence="2">DSM 103493</strain>
    </source>
</reference>
<dbReference type="CDD" id="cd02440">
    <property type="entry name" value="AdoMet_MTases"/>
    <property type="match status" value="1"/>
</dbReference>
<dbReference type="AlphaFoldDB" id="A0A9X1PYE0"/>
<dbReference type="EMBL" id="JAKEIP010000024">
    <property type="protein sequence ID" value="MCF1593811.1"/>
    <property type="molecule type" value="Genomic_DNA"/>
</dbReference>
<keyword evidence="2" id="KW-0489">Methyltransferase</keyword>
<evidence type="ECO:0000313" key="3">
    <source>
        <dbReference type="Proteomes" id="UP001139384"/>
    </source>
</evidence>
<protein>
    <submittedName>
        <fullName evidence="2">Class I SAM-dependent methyltransferase</fullName>
    </submittedName>
</protein>
<name>A0A9X1PYE0_STRM4</name>
<dbReference type="GO" id="GO:0032259">
    <property type="term" value="P:methylation"/>
    <property type="evidence" value="ECO:0007669"/>
    <property type="project" value="UniProtKB-KW"/>
</dbReference>
<dbReference type="Pfam" id="PF08123">
    <property type="entry name" value="DOT1"/>
    <property type="match status" value="1"/>
</dbReference>
<dbReference type="GO" id="GO:0031151">
    <property type="term" value="F:histone H3K79 methyltransferase activity"/>
    <property type="evidence" value="ECO:0007669"/>
    <property type="project" value="InterPro"/>
</dbReference>
<dbReference type="Proteomes" id="UP001139384">
    <property type="component" value="Unassembled WGS sequence"/>
</dbReference>
<accession>A0A9X1PYE0</accession>
<gene>
    <name evidence="2" type="ORF">L0P92_09550</name>
</gene>
<evidence type="ECO:0000259" key="1">
    <source>
        <dbReference type="Pfam" id="PF08123"/>
    </source>
</evidence>
<dbReference type="Gene3D" id="3.40.50.150">
    <property type="entry name" value="Vaccinia Virus protein VP39"/>
    <property type="match status" value="1"/>
</dbReference>
<keyword evidence="2" id="KW-0808">Transferase</keyword>
<comment type="caution">
    <text evidence="2">The sequence shown here is derived from an EMBL/GenBank/DDBJ whole genome shotgun (WGS) entry which is preliminary data.</text>
</comment>
<proteinExistence type="predicted"/>
<sequence length="243" mass="27152">MTDKNKRRNFLDYLKVQEAFDAKVAEIDQIDKFDVSFGVETSTPFESWDAGEADNFDLLNNYRYSPSPTGILRAVISQVPVNHEEVTFIDFGSGKGRVLLVASEFPFKRIIGVELSGHLCNIATRNVMQYASASKRCNDIDIRHQSAEEFEIPDDAGVFYFYEPFSSTVAEQVLENIERSIRRVPRAAVICLVGRALVPVVEGRAPWVPFGPVVQSPEDHYFDARLFTVHVDGAHTAESGSAS</sequence>
<evidence type="ECO:0000313" key="2">
    <source>
        <dbReference type="EMBL" id="MCF1593811.1"/>
    </source>
</evidence>
<dbReference type="InterPro" id="IPR025789">
    <property type="entry name" value="DOT1_dom"/>
</dbReference>